<dbReference type="EMBL" id="SLWW01000019">
    <property type="protein sequence ID" value="TCO69038.1"/>
    <property type="molecule type" value="Genomic_DNA"/>
</dbReference>
<dbReference type="PANTHER" id="PTHR43689:SF8">
    <property type="entry name" value="ALPHA_BETA-HYDROLASES SUPERFAMILY PROTEIN"/>
    <property type="match status" value="1"/>
</dbReference>
<dbReference type="PROSITE" id="PS51257">
    <property type="entry name" value="PROKAR_LIPOPROTEIN"/>
    <property type="match status" value="1"/>
</dbReference>
<feature type="signal peptide" evidence="1">
    <location>
        <begin position="1"/>
        <end position="20"/>
    </location>
</feature>
<evidence type="ECO:0000259" key="2">
    <source>
        <dbReference type="Pfam" id="PF00561"/>
    </source>
</evidence>
<feature type="domain" description="AB hydrolase-1" evidence="2">
    <location>
        <begin position="61"/>
        <end position="296"/>
    </location>
</feature>
<dbReference type="Pfam" id="PF00561">
    <property type="entry name" value="Abhydrolase_1"/>
    <property type="match status" value="1"/>
</dbReference>
<dbReference type="InterPro" id="IPR029058">
    <property type="entry name" value="AB_hydrolase_fold"/>
</dbReference>
<proteinExistence type="predicted"/>
<dbReference type="PRINTS" id="PR00111">
    <property type="entry name" value="ABHYDROLASE"/>
</dbReference>
<evidence type="ECO:0000313" key="3">
    <source>
        <dbReference type="EMBL" id="TCO69038.1"/>
    </source>
</evidence>
<sequence length="319" mass="33260">MPTRRTMTALMAASLLSACARTGQPPSEAPPDRAAQLYPPTGRLLQVRGRTVHAHVEGRGPAVILLHGASGNTRDFTFSLVGRLARRYRVVAFDRPGLGHSDPLHGNGESPAEQAAHLDAAAAQLGIGRSVIVSHSYGAAVAMAWALNHPARAAGVVTLAGVTMPWPGNLGGFYSFASSGLGSALLSTFAGRSTAESAARRIFAPQRPPAGYLDYFGIELALRPASLRTSARQVDGLKPRLAAMAARYPGLKTPVEIVHGTADGAVGIDIHSRALARRLPNARLTELPGIGHMPHHAAPAATLAAIDRAAARAGLRPRA</sequence>
<evidence type="ECO:0000313" key="4">
    <source>
        <dbReference type="Proteomes" id="UP000295142"/>
    </source>
</evidence>
<dbReference type="PANTHER" id="PTHR43689">
    <property type="entry name" value="HYDROLASE"/>
    <property type="match status" value="1"/>
</dbReference>
<gene>
    <name evidence="3" type="ORF">EV655_11935</name>
</gene>
<dbReference type="Proteomes" id="UP000295142">
    <property type="component" value="Unassembled WGS sequence"/>
</dbReference>
<keyword evidence="4" id="KW-1185">Reference proteome</keyword>
<dbReference type="InterPro" id="IPR000073">
    <property type="entry name" value="AB_hydrolase_1"/>
</dbReference>
<organism evidence="3 4">
    <name type="scientific">Rhodovulum euryhalinum</name>
    <dbReference type="NCBI Taxonomy" id="35805"/>
    <lineage>
        <taxon>Bacteria</taxon>
        <taxon>Pseudomonadati</taxon>
        <taxon>Pseudomonadota</taxon>
        <taxon>Alphaproteobacteria</taxon>
        <taxon>Rhodobacterales</taxon>
        <taxon>Paracoccaceae</taxon>
        <taxon>Rhodovulum</taxon>
    </lineage>
</organism>
<dbReference type="SUPFAM" id="SSF53474">
    <property type="entry name" value="alpha/beta-Hydrolases"/>
    <property type="match status" value="1"/>
</dbReference>
<evidence type="ECO:0000256" key="1">
    <source>
        <dbReference type="SAM" id="SignalP"/>
    </source>
</evidence>
<reference evidence="3 4" key="1">
    <citation type="submission" date="2019-03" db="EMBL/GenBank/DDBJ databases">
        <title>Genomic Encyclopedia of Type Strains, Phase IV (KMG-IV): sequencing the most valuable type-strain genomes for metagenomic binning, comparative biology and taxonomic classification.</title>
        <authorList>
            <person name="Goeker M."/>
        </authorList>
    </citation>
    <scope>NUCLEOTIDE SEQUENCE [LARGE SCALE GENOMIC DNA]</scope>
    <source>
        <strain evidence="3 4">DSM 4868</strain>
    </source>
</reference>
<dbReference type="AlphaFoldDB" id="A0A4R2KGE2"/>
<dbReference type="Gene3D" id="3.40.50.1820">
    <property type="entry name" value="alpha/beta hydrolase"/>
    <property type="match status" value="1"/>
</dbReference>
<feature type="chain" id="PRO_5020841606" evidence="1">
    <location>
        <begin position="21"/>
        <end position="319"/>
    </location>
</feature>
<accession>A0A4R2KGE2</accession>
<protein>
    <submittedName>
        <fullName evidence="3">Pimeloyl-ACP methyl ester carboxylesterase</fullName>
    </submittedName>
</protein>
<name>A0A4R2KGE2_9RHOB</name>
<comment type="caution">
    <text evidence="3">The sequence shown here is derived from an EMBL/GenBank/DDBJ whole genome shotgun (WGS) entry which is preliminary data.</text>
</comment>
<dbReference type="RefSeq" id="WP_132546588.1">
    <property type="nucleotide sequence ID" value="NZ_SLWW01000019.1"/>
</dbReference>
<dbReference type="OrthoDB" id="9815441at2"/>
<keyword evidence="1" id="KW-0732">Signal</keyword>